<feature type="domain" description="DNA replication regulator Sld3 C-terminal" evidence="2">
    <location>
        <begin position="31"/>
        <end position="333"/>
    </location>
</feature>
<gene>
    <name evidence="3" type="ORF">NLI96_g9903</name>
</gene>
<reference evidence="3" key="1">
    <citation type="submission" date="2022-07" db="EMBL/GenBank/DDBJ databases">
        <title>Genome Sequence of Physisporinus lineatus.</title>
        <authorList>
            <person name="Buettner E."/>
        </authorList>
    </citation>
    <scope>NUCLEOTIDE SEQUENCE</scope>
    <source>
        <strain evidence="3">VT162</strain>
    </source>
</reference>
<evidence type="ECO:0000256" key="1">
    <source>
        <dbReference type="SAM" id="MobiDB-lite"/>
    </source>
</evidence>
<comment type="caution">
    <text evidence="3">The sequence shown here is derived from an EMBL/GenBank/DDBJ whole genome shotgun (WGS) entry which is preliminary data.</text>
</comment>
<dbReference type="Pfam" id="PF08639">
    <property type="entry name" value="Sld3_STD"/>
    <property type="match status" value="1"/>
</dbReference>
<feature type="compositionally biased region" description="Basic and acidic residues" evidence="1">
    <location>
        <begin position="344"/>
        <end position="353"/>
    </location>
</feature>
<dbReference type="InterPro" id="IPR013948">
    <property type="entry name" value="DNA_replication_reg_Sld3_C"/>
</dbReference>
<proteinExistence type="predicted"/>
<dbReference type="AlphaFoldDB" id="A0AAD5UUR1"/>
<feature type="region of interest" description="Disordered" evidence="1">
    <location>
        <begin position="245"/>
        <end position="434"/>
    </location>
</feature>
<feature type="compositionally biased region" description="Basic and acidic residues" evidence="1">
    <location>
        <begin position="285"/>
        <end position="295"/>
    </location>
</feature>
<protein>
    <recommendedName>
        <fullName evidence="2">DNA replication regulator Sld3 C-terminal domain-containing protein</fullName>
    </recommendedName>
</protein>
<feature type="compositionally biased region" description="Polar residues" evidence="1">
    <location>
        <begin position="271"/>
        <end position="284"/>
    </location>
</feature>
<feature type="region of interest" description="Disordered" evidence="1">
    <location>
        <begin position="134"/>
        <end position="160"/>
    </location>
</feature>
<keyword evidence="4" id="KW-1185">Reference proteome</keyword>
<sequence length="486" mass="54237">MPIKRLVPSLLRVAKSNTDNVPNTPSLKQPSNSIHPLATSLASLLLTPRASSHKYNTRIAELIDADEPSQDSEENMMWYAMRHEKADITEHDNIHDHEVDEEKWKHKWLERMERREVMIQILLHFLLLSHIDPQRNPPKEGAEPAPFRTSKRSKRKAAEPSMLSFDVAEAQLETYMDKLSMWQLTNALNKVVHGHDATPKLSNKGKERQSDERDWMQIFCEDIVEPQFKSSRPVECALLRTKVFPSSPFSDDSDPNERHSPSGLTIKQKHTQTAASSRQHSPHLQSDHTGSDRQLARSASLSLTLEQDRERSRSVGIGPGNTRKRALVREVSMTTAFKGKTKPRPKETQEKKVKIASATGSAPSEKPAGNAHKSNKSQGRTLVAATPVKSRRLPQSFNQSEVPRDLPPNKIPRLSVDNFEAGPVEGDSDDEEWMFPASPDIVLLGSRKAASSVAAEGKSDLKWTDSGASGNIWVTATPTKAHRSGA</sequence>
<evidence type="ECO:0000313" key="3">
    <source>
        <dbReference type="EMBL" id="KAJ3478226.1"/>
    </source>
</evidence>
<dbReference type="Proteomes" id="UP001212997">
    <property type="component" value="Unassembled WGS sequence"/>
</dbReference>
<evidence type="ECO:0000259" key="2">
    <source>
        <dbReference type="Pfam" id="PF08639"/>
    </source>
</evidence>
<organism evidence="3 4">
    <name type="scientific">Meripilus lineatus</name>
    <dbReference type="NCBI Taxonomy" id="2056292"/>
    <lineage>
        <taxon>Eukaryota</taxon>
        <taxon>Fungi</taxon>
        <taxon>Dikarya</taxon>
        <taxon>Basidiomycota</taxon>
        <taxon>Agaricomycotina</taxon>
        <taxon>Agaricomycetes</taxon>
        <taxon>Polyporales</taxon>
        <taxon>Meripilaceae</taxon>
        <taxon>Meripilus</taxon>
    </lineage>
</organism>
<dbReference type="Gene3D" id="1.20.58.2130">
    <property type="match status" value="1"/>
</dbReference>
<name>A0AAD5UUR1_9APHY</name>
<evidence type="ECO:0000313" key="4">
    <source>
        <dbReference type="Proteomes" id="UP001212997"/>
    </source>
</evidence>
<dbReference type="EMBL" id="JANAWD010000528">
    <property type="protein sequence ID" value="KAJ3478226.1"/>
    <property type="molecule type" value="Genomic_DNA"/>
</dbReference>
<feature type="region of interest" description="Disordered" evidence="1">
    <location>
        <begin position="455"/>
        <end position="486"/>
    </location>
</feature>
<accession>A0AAD5UUR1</accession>
<feature type="compositionally biased region" description="Polar residues" evidence="1">
    <location>
        <begin position="466"/>
        <end position="478"/>
    </location>
</feature>